<reference evidence="2 3" key="1">
    <citation type="submission" date="2024-03" db="EMBL/GenBank/DDBJ databases">
        <title>Sequence of Lycoming College Course Isolates.</title>
        <authorList>
            <person name="Plotts O."/>
            <person name="Newman J."/>
        </authorList>
    </citation>
    <scope>NUCLEOTIDE SEQUENCE [LARGE SCALE GENOMIC DNA]</scope>
    <source>
        <strain evidence="2 3">CJB-3</strain>
    </source>
</reference>
<organism evidence="2 3">
    <name type="scientific">Pedobacter panaciterrae</name>
    <dbReference type="NCBI Taxonomy" id="363849"/>
    <lineage>
        <taxon>Bacteria</taxon>
        <taxon>Pseudomonadati</taxon>
        <taxon>Bacteroidota</taxon>
        <taxon>Sphingobacteriia</taxon>
        <taxon>Sphingobacteriales</taxon>
        <taxon>Sphingobacteriaceae</taxon>
        <taxon>Pedobacter</taxon>
    </lineage>
</organism>
<name>A0ABU8NKU4_9SPHI</name>
<evidence type="ECO:0000313" key="2">
    <source>
        <dbReference type="EMBL" id="MEJ2901848.1"/>
    </source>
</evidence>
<dbReference type="Proteomes" id="UP001378956">
    <property type="component" value="Unassembled WGS sequence"/>
</dbReference>
<accession>A0ABU8NKU4</accession>
<dbReference type="RefSeq" id="WP_337715684.1">
    <property type="nucleotide sequence ID" value="NZ_JBBEUB010000001.1"/>
</dbReference>
<keyword evidence="1" id="KW-0812">Transmembrane</keyword>
<keyword evidence="3" id="KW-1185">Reference proteome</keyword>
<feature type="transmembrane region" description="Helical" evidence="1">
    <location>
        <begin position="12"/>
        <end position="31"/>
    </location>
</feature>
<keyword evidence="1" id="KW-0472">Membrane</keyword>
<dbReference type="EMBL" id="JBBEUB010000001">
    <property type="protein sequence ID" value="MEJ2901848.1"/>
    <property type="molecule type" value="Genomic_DNA"/>
</dbReference>
<comment type="caution">
    <text evidence="2">The sequence shown here is derived from an EMBL/GenBank/DDBJ whole genome shotgun (WGS) entry which is preliminary data.</text>
</comment>
<feature type="transmembrane region" description="Helical" evidence="1">
    <location>
        <begin position="37"/>
        <end position="66"/>
    </location>
</feature>
<gene>
    <name evidence="2" type="ORF">WAE58_05415</name>
</gene>
<protein>
    <submittedName>
        <fullName evidence="2">Uncharacterized protein</fullName>
    </submittedName>
</protein>
<proteinExistence type="predicted"/>
<evidence type="ECO:0000256" key="1">
    <source>
        <dbReference type="SAM" id="Phobius"/>
    </source>
</evidence>
<evidence type="ECO:0000313" key="3">
    <source>
        <dbReference type="Proteomes" id="UP001378956"/>
    </source>
</evidence>
<feature type="transmembrane region" description="Helical" evidence="1">
    <location>
        <begin position="78"/>
        <end position="100"/>
    </location>
</feature>
<feature type="transmembrane region" description="Helical" evidence="1">
    <location>
        <begin position="106"/>
        <end position="132"/>
    </location>
</feature>
<keyword evidence="1" id="KW-1133">Transmembrane helix</keyword>
<sequence length="137" mass="15568">MKIDNYIISKLTFMKVIFPLFYGLFVVALGDKLSFPMFAYLLIALLNLETSALGIIGYGSIFYLIFTGFYHFDKNWNYRWTIACSLALVLLTAIPIYCNIINGGRYVFIFIAIALLMAAFVIYGSILGLRILKFAKD</sequence>